<keyword evidence="1" id="KW-0472">Membrane</keyword>
<proteinExistence type="predicted"/>
<keyword evidence="1" id="KW-0812">Transmembrane</keyword>
<evidence type="ECO:0000313" key="2">
    <source>
        <dbReference type="EMBL" id="SEG90575.1"/>
    </source>
</evidence>
<keyword evidence="3" id="KW-1185">Reference proteome</keyword>
<dbReference type="AlphaFoldDB" id="A0A1H6E0W4"/>
<name>A0A1H6E0W4_9ACTN</name>
<dbReference type="RefSeq" id="WP_146103781.1">
    <property type="nucleotide sequence ID" value="NZ_FNVT01000007.1"/>
</dbReference>
<evidence type="ECO:0000256" key="1">
    <source>
        <dbReference type="SAM" id="Phobius"/>
    </source>
</evidence>
<evidence type="ECO:0000313" key="3">
    <source>
        <dbReference type="Proteomes" id="UP000236732"/>
    </source>
</evidence>
<organism evidence="2 3">
    <name type="scientific">Nonomuraea solani</name>
    <dbReference type="NCBI Taxonomy" id="1144553"/>
    <lineage>
        <taxon>Bacteria</taxon>
        <taxon>Bacillati</taxon>
        <taxon>Actinomycetota</taxon>
        <taxon>Actinomycetes</taxon>
        <taxon>Streptosporangiales</taxon>
        <taxon>Streptosporangiaceae</taxon>
        <taxon>Nonomuraea</taxon>
    </lineage>
</organism>
<keyword evidence="1" id="KW-1133">Transmembrane helix</keyword>
<sequence length="120" mass="13297">MRRHRSGRIAAFAAAGYGLVAIAAGVATPATGRLDHAWWLVVHDSPLMDFTVRWWLVLLLAPVAAVQGWAYWQILPGPARGDPRPAGHPPAPDVVRLRRQRLLVMAYPAEGDKVVTYRKR</sequence>
<gene>
    <name evidence="2" type="ORF">SAMN05444920_10758</name>
</gene>
<reference evidence="2 3" key="1">
    <citation type="submission" date="2016-10" db="EMBL/GenBank/DDBJ databases">
        <authorList>
            <person name="de Groot N.N."/>
        </authorList>
    </citation>
    <scope>NUCLEOTIDE SEQUENCE [LARGE SCALE GENOMIC DNA]</scope>
    <source>
        <strain evidence="2 3">CGMCC 4.7037</strain>
    </source>
</reference>
<accession>A0A1H6E0W4</accession>
<dbReference type="EMBL" id="FNVT01000007">
    <property type="protein sequence ID" value="SEG90575.1"/>
    <property type="molecule type" value="Genomic_DNA"/>
</dbReference>
<feature type="transmembrane region" description="Helical" evidence="1">
    <location>
        <begin position="53"/>
        <end position="72"/>
    </location>
</feature>
<dbReference type="Proteomes" id="UP000236732">
    <property type="component" value="Unassembled WGS sequence"/>
</dbReference>
<protein>
    <submittedName>
        <fullName evidence="2">Uncharacterized protein</fullName>
    </submittedName>
</protein>